<name>A0ABU1HAN0_9GAMM</name>
<sequence>MIRFWFEFHPLLILPLLLIVFLASGALIHWIQFHSPLSAHLKGGALGLPTFVAVSTLFALFAAFLLADTMDRKERASQAVQTESAAIFGLGVASETTTASGGRIRAAIVDYADSVVADEWPRLVQESGSSKTEQALLELLRAVRDATNDEAHSAAVHGQMLSLAQDIVEARTNRIAVVANHYQQFSWSALFLLGFLTQFVMGMGFLDRASANRHAIVVFSLAAVVALWLLAIQDNPFRGAVQVSPEAIEQAVSTWSD</sequence>
<evidence type="ECO:0000256" key="1">
    <source>
        <dbReference type="SAM" id="Phobius"/>
    </source>
</evidence>
<evidence type="ECO:0000313" key="2">
    <source>
        <dbReference type="EMBL" id="MDR5904073.1"/>
    </source>
</evidence>
<dbReference type="Proteomes" id="UP001251374">
    <property type="component" value="Unassembled WGS sequence"/>
</dbReference>
<dbReference type="Pfam" id="PF14023">
    <property type="entry name" value="Bestrophin-like"/>
    <property type="match status" value="1"/>
</dbReference>
<feature type="transmembrane region" description="Helical" evidence="1">
    <location>
        <begin position="12"/>
        <end position="33"/>
    </location>
</feature>
<organism evidence="2 3">
    <name type="scientific">Franzmannia qiaohouensis</name>
    <dbReference type="NCBI Taxonomy" id="1329370"/>
    <lineage>
        <taxon>Bacteria</taxon>
        <taxon>Pseudomonadati</taxon>
        <taxon>Pseudomonadota</taxon>
        <taxon>Gammaproteobacteria</taxon>
        <taxon>Oceanospirillales</taxon>
        <taxon>Halomonadaceae</taxon>
        <taxon>Franzmannia</taxon>
    </lineage>
</organism>
<accession>A0ABU1HAN0</accession>
<evidence type="ECO:0000313" key="3">
    <source>
        <dbReference type="Proteomes" id="UP001251374"/>
    </source>
</evidence>
<keyword evidence="1" id="KW-0812">Transmembrane</keyword>
<keyword evidence="1" id="KW-1133">Transmembrane helix</keyword>
<protein>
    <submittedName>
        <fullName evidence="2">DUF4239 domain-containing protein</fullName>
    </submittedName>
</protein>
<feature type="transmembrane region" description="Helical" evidence="1">
    <location>
        <begin position="45"/>
        <end position="67"/>
    </location>
</feature>
<dbReference type="RefSeq" id="WP_309716346.1">
    <property type="nucleotide sequence ID" value="NZ_JARWAM010000001.1"/>
</dbReference>
<keyword evidence="3" id="KW-1185">Reference proteome</keyword>
<reference evidence="2 3" key="1">
    <citation type="submission" date="2023-04" db="EMBL/GenBank/DDBJ databases">
        <title>A long-awaited taxogenomic arrangement of the family Halomonadaceae.</title>
        <authorList>
            <person name="De La Haba R."/>
            <person name="Chuvochina M."/>
            <person name="Wittouck S."/>
            <person name="Arahal D.R."/>
            <person name="Sanchez-Porro C."/>
            <person name="Hugenholtz P."/>
            <person name="Ventosa A."/>
        </authorList>
    </citation>
    <scope>NUCLEOTIDE SEQUENCE [LARGE SCALE GENOMIC DNA]</scope>
    <source>
        <strain evidence="2 3">DSM 26770</strain>
    </source>
</reference>
<feature type="transmembrane region" description="Helical" evidence="1">
    <location>
        <begin position="212"/>
        <end position="232"/>
    </location>
</feature>
<gene>
    <name evidence="2" type="ORF">QC821_02145</name>
</gene>
<dbReference type="InterPro" id="IPR025333">
    <property type="entry name" value="DUF4239"/>
</dbReference>
<feature type="transmembrane region" description="Helical" evidence="1">
    <location>
        <begin position="185"/>
        <end position="206"/>
    </location>
</feature>
<comment type="caution">
    <text evidence="2">The sequence shown here is derived from an EMBL/GenBank/DDBJ whole genome shotgun (WGS) entry which is preliminary data.</text>
</comment>
<keyword evidence="1" id="KW-0472">Membrane</keyword>
<proteinExistence type="predicted"/>
<dbReference type="EMBL" id="JARWAM010000001">
    <property type="protein sequence ID" value="MDR5904073.1"/>
    <property type="molecule type" value="Genomic_DNA"/>
</dbReference>